<dbReference type="InterPro" id="IPR001362">
    <property type="entry name" value="Glyco_hydro_32"/>
</dbReference>
<feature type="domain" description="Glycosyl hydrolase family 32 C-terminal" evidence="11">
    <location>
        <begin position="372"/>
        <end position="473"/>
    </location>
</feature>
<dbReference type="Pfam" id="PF00251">
    <property type="entry name" value="Glyco_hydro_32N"/>
    <property type="match status" value="1"/>
</dbReference>
<evidence type="ECO:0000313" key="12">
    <source>
        <dbReference type="EMBL" id="TPR26224.1"/>
    </source>
</evidence>
<dbReference type="SUPFAM" id="SSF49899">
    <property type="entry name" value="Concanavalin A-like lectins/glucanases"/>
    <property type="match status" value="1"/>
</dbReference>
<evidence type="ECO:0000256" key="6">
    <source>
        <dbReference type="ARBA" id="ARBA00023295"/>
    </source>
</evidence>
<evidence type="ECO:0000256" key="3">
    <source>
        <dbReference type="ARBA" id="ARBA00012758"/>
    </source>
</evidence>
<dbReference type="GO" id="GO:0005737">
    <property type="term" value="C:cytoplasm"/>
    <property type="evidence" value="ECO:0007669"/>
    <property type="project" value="UniProtKB-SubCell"/>
</dbReference>
<comment type="pathway">
    <text evidence="1 9">Glycan biosynthesis; sucrose metabolism.</text>
</comment>
<evidence type="ECO:0000256" key="8">
    <source>
        <dbReference type="RuleBase" id="RU362110"/>
    </source>
</evidence>
<dbReference type="InterPro" id="IPR023296">
    <property type="entry name" value="Glyco_hydro_beta-prop_sf"/>
</dbReference>
<dbReference type="Gene3D" id="2.60.120.560">
    <property type="entry name" value="Exo-inulinase, domain 1"/>
    <property type="match status" value="1"/>
</dbReference>
<dbReference type="AlphaFoldDB" id="A0A9Q8IM54"/>
<keyword evidence="9" id="KW-0119">Carbohydrate metabolism</keyword>
<dbReference type="InterPro" id="IPR006232">
    <property type="entry name" value="Suc6P_hydrolase"/>
</dbReference>
<dbReference type="EC" id="3.2.1.26" evidence="3 8"/>
<evidence type="ECO:0000256" key="9">
    <source>
        <dbReference type="RuleBase" id="RU365015"/>
    </source>
</evidence>
<dbReference type="Gene3D" id="2.115.10.20">
    <property type="entry name" value="Glycosyl hydrolase domain, family 43"/>
    <property type="match status" value="1"/>
</dbReference>
<dbReference type="PANTHER" id="PTHR43101:SF1">
    <property type="entry name" value="BETA-FRUCTOSIDASE"/>
    <property type="match status" value="1"/>
</dbReference>
<gene>
    <name evidence="12" type="ORF">DY114_00570</name>
    <name evidence="13" type="ORF">DY130_05080</name>
</gene>
<accession>A0A9Q8IM54</accession>
<dbReference type="InterPro" id="IPR013189">
    <property type="entry name" value="Glyco_hydro_32_C"/>
</dbReference>
<protein>
    <recommendedName>
        <fullName evidence="4 8">Sucrose-6-phosphate hydrolase</fullName>
        <ecNumber evidence="3 8">3.2.1.26</ecNumber>
    </recommendedName>
    <alternativeName>
        <fullName evidence="7 9">Invertase</fullName>
    </alternativeName>
</protein>
<dbReference type="SUPFAM" id="SSF75005">
    <property type="entry name" value="Arabinanase/levansucrase/invertase"/>
    <property type="match status" value="1"/>
</dbReference>
<comment type="subcellular location">
    <subcellularLocation>
        <location evidence="9">Cytoplasm</location>
    </subcellularLocation>
</comment>
<dbReference type="Proteomes" id="UP000777560">
    <property type="component" value="Unassembled WGS sequence"/>
</dbReference>
<name>A0A9Q8IM54_9LACO</name>
<dbReference type="GO" id="GO:0004564">
    <property type="term" value="F:beta-fructofuranosidase activity"/>
    <property type="evidence" value="ECO:0007669"/>
    <property type="project" value="UniProtKB-EC"/>
</dbReference>
<keyword evidence="14" id="KW-1185">Reference proteome</keyword>
<feature type="domain" description="Glycosyl hydrolase family 32 N-terminal" evidence="10">
    <location>
        <begin position="40"/>
        <end position="345"/>
    </location>
</feature>
<evidence type="ECO:0000313" key="14">
    <source>
        <dbReference type="Proteomes" id="UP000777560"/>
    </source>
</evidence>
<reference evidence="13 14" key="1">
    <citation type="submission" date="2018-08" db="EMBL/GenBank/DDBJ databases">
        <title>Comparative genomics of wild bee and flower associated Lactobacillus reveals potential adaptation to the bee host.</title>
        <authorList>
            <person name="Vuong H.Q."/>
            <person name="Mcfrederick Q.S."/>
        </authorList>
    </citation>
    <scope>NUCLEOTIDE SEQUENCE</scope>
    <source>
        <strain evidence="12 14">HV_13</strain>
        <strain evidence="13">HV_63</strain>
    </source>
</reference>
<evidence type="ECO:0000259" key="10">
    <source>
        <dbReference type="Pfam" id="PF00251"/>
    </source>
</evidence>
<dbReference type="NCBIfam" id="TIGR01322">
    <property type="entry name" value="scrB_fam"/>
    <property type="match status" value="1"/>
</dbReference>
<dbReference type="CDD" id="cd18623">
    <property type="entry name" value="GH32_ScrB-like"/>
    <property type="match status" value="1"/>
</dbReference>
<comment type="similarity">
    <text evidence="2 8">Belongs to the glycosyl hydrolase 32 family.</text>
</comment>
<evidence type="ECO:0000256" key="1">
    <source>
        <dbReference type="ARBA" id="ARBA00004914"/>
    </source>
</evidence>
<evidence type="ECO:0000256" key="4">
    <source>
        <dbReference type="ARBA" id="ARBA00019623"/>
    </source>
</evidence>
<comment type="catalytic activity">
    <reaction evidence="8">
        <text>Hydrolysis of terminal non-reducing beta-D-fructofuranoside residues in beta-D-fructofuranosides.</text>
        <dbReference type="EC" id="3.2.1.26"/>
    </reaction>
</comment>
<evidence type="ECO:0000313" key="15">
    <source>
        <dbReference type="Proteomes" id="UP000784700"/>
    </source>
</evidence>
<proteinExistence type="inferred from homology"/>
<dbReference type="PANTHER" id="PTHR43101">
    <property type="entry name" value="BETA-FRUCTOSIDASE"/>
    <property type="match status" value="1"/>
</dbReference>
<dbReference type="InterPro" id="IPR013320">
    <property type="entry name" value="ConA-like_dom_sf"/>
</dbReference>
<evidence type="ECO:0000256" key="5">
    <source>
        <dbReference type="ARBA" id="ARBA00022801"/>
    </source>
</evidence>
<keyword evidence="5 8" id="KW-0378">Hydrolase</keyword>
<dbReference type="SMART" id="SM00640">
    <property type="entry name" value="Glyco_32"/>
    <property type="match status" value="1"/>
</dbReference>
<keyword evidence="9" id="KW-0963">Cytoplasm</keyword>
<sequence length="482" mass="55582">MDKKYWTMERLDRLYKDWDPKVLTDLKAKIAKSNWRLGYHIQTETGLLNDPNGFSYFNNQWHLFFQAFPYGGVHGLKSWTHMVSDDLVNWENTNKPMVPDRYYDRHGCYSGSAINVDDKLFLMYTGNVFEDDDEYRRHPYQDGAWMDKDNNIEKLSEPLIDNAPAAITGHFRDPQILKHGDYYYAILGAQNIDNEGEILTYRSKHVDKGWEFYKVMDLGHDNLGYMAECPNLGFVDGKVVLIFCPQGADDTKFSYDNVHPNAYITADDFDWENMKLINPSAMHQVDEGFDFYATQLFNAPDGRLLESAWIGLPDTKYLSDNEGWEGALTMVRELHIKDGRLIQTPVKENDSLIGEKDNVENGMQLDKQSLIKFDVEDGKDNEMLINSDDSYLKLSFDKDSHKLNLTRKNIGEDAESRNVLLGSSRLQDCAIYFDNTVFEIYINDGQRTMTGTFFHDGKHLNLKFNNLDNVSVNKLSNIGINA</sequence>
<dbReference type="GO" id="GO:0005975">
    <property type="term" value="P:carbohydrate metabolic process"/>
    <property type="evidence" value="ECO:0007669"/>
    <property type="project" value="InterPro"/>
</dbReference>
<evidence type="ECO:0000256" key="2">
    <source>
        <dbReference type="ARBA" id="ARBA00009902"/>
    </source>
</evidence>
<dbReference type="Pfam" id="PF08244">
    <property type="entry name" value="Glyco_hydro_32C"/>
    <property type="match status" value="1"/>
</dbReference>
<dbReference type="Proteomes" id="UP000784700">
    <property type="component" value="Unassembled WGS sequence"/>
</dbReference>
<comment type="function">
    <text evidence="9">Enables the bacterium to metabolize sucrose as a sole carbon source.</text>
</comment>
<dbReference type="InterPro" id="IPR051214">
    <property type="entry name" value="GH32_Enzymes"/>
</dbReference>
<evidence type="ECO:0000313" key="13">
    <source>
        <dbReference type="EMBL" id="TPR43807.1"/>
    </source>
</evidence>
<evidence type="ECO:0000256" key="7">
    <source>
        <dbReference type="ARBA" id="ARBA00033367"/>
    </source>
</evidence>
<dbReference type="EMBL" id="QUAV01000001">
    <property type="protein sequence ID" value="TPR26224.1"/>
    <property type="molecule type" value="Genomic_DNA"/>
</dbReference>
<comment type="caution">
    <text evidence="13">The sequence shown here is derived from an EMBL/GenBank/DDBJ whole genome shotgun (WGS) entry which is preliminary data.</text>
</comment>
<organism evidence="13 15">
    <name type="scientific">Apilactobacillus micheneri</name>
    <dbReference type="NCBI Taxonomy" id="1899430"/>
    <lineage>
        <taxon>Bacteria</taxon>
        <taxon>Bacillati</taxon>
        <taxon>Bacillota</taxon>
        <taxon>Bacilli</taxon>
        <taxon>Lactobacillales</taxon>
        <taxon>Lactobacillaceae</taxon>
        <taxon>Apilactobacillus</taxon>
    </lineage>
</organism>
<evidence type="ECO:0000259" key="11">
    <source>
        <dbReference type="Pfam" id="PF08244"/>
    </source>
</evidence>
<dbReference type="GeneID" id="58108265"/>
<dbReference type="EMBL" id="QUBG01000004">
    <property type="protein sequence ID" value="TPR43807.1"/>
    <property type="molecule type" value="Genomic_DNA"/>
</dbReference>
<keyword evidence="6 8" id="KW-0326">Glycosidase</keyword>
<dbReference type="RefSeq" id="WP_105964195.1">
    <property type="nucleotide sequence ID" value="NZ_POSO01000002.1"/>
</dbReference>
<dbReference type="InterPro" id="IPR013148">
    <property type="entry name" value="Glyco_hydro_32_N"/>
</dbReference>